<dbReference type="Gene3D" id="2.130.10.10">
    <property type="entry name" value="YVTN repeat-like/Quinoprotein amine dehydrogenase"/>
    <property type="match status" value="1"/>
</dbReference>
<accession>A0A1R3JCM6</accession>
<evidence type="ECO:0000256" key="3">
    <source>
        <dbReference type="ARBA" id="ARBA00022692"/>
    </source>
</evidence>
<dbReference type="InterPro" id="IPR036322">
    <property type="entry name" value="WD40_repeat_dom_sf"/>
</dbReference>
<dbReference type="GO" id="GO:0005789">
    <property type="term" value="C:endoplasmic reticulum membrane"/>
    <property type="evidence" value="ECO:0007669"/>
    <property type="project" value="UniProtKB-SubCell"/>
</dbReference>
<dbReference type="PROSITE" id="PS00678">
    <property type="entry name" value="WD_REPEATS_1"/>
    <property type="match status" value="1"/>
</dbReference>
<sequence>MDEQKVHNDVGNGDEGLFLYRDYRNNGNSESLSDALKCCLIKFLVDGTDMMLKDAKSRKSNPVSNGLGDLDSSQNRQINEESSFKDEQETWNREYVNVSNVVNSSLGGYSQFLLDFLGFFAVLLIKIVGFQFNLLVSIFTFPIWFLYFALMSVMFPLQAVRKIRGYLRRKLFRMWNDTVKVKAKKSMGNLGLRFGYALFWSSYVCFMLVGLLVSGFLVGGFMMRFLLEKPIQTTETLNFDYTKPSPVAFVPLISSSLIPENDIISSKEIVPRVIPYNHKLQVTVSLTMPESDYNRKLGVFQVKVEFLSANGKVTSSSRNPCMLQFKSQILRFAETIIKSIPLITGQQSESQVLNIKMDEFTEGLEPTAFLKVTLEQRAEFQPGAGIPEIYAASLALESELPHLKRVIWDWRRTIFVCTSIMWFLMELMAILLFCRPMIIPRGRPRINVYGENISPSNFISWYKSKSALQSAFNSLFPMASQILTEYECKRLENIKRNQEMMAALKIQSKAASLSDITNRQRVKTVEVNSVKKPKIEASVVIRQSLRTRVGIEKSDTWLESMDLKPEDVARVLPTPRQATLVKFFPCSNMRMIAAGNTYGNIAFWNVDCDSENGDGNYLYRPHEALISGISIQQHSMSKASNLRSLYFGEGLGVVNMLDIRTRKCSESWHLHEDRISTIDFNPQNPNIMATSSSDGTACIWDLRRMSKNKPPTLKTVSHSRVVTAAYFSPSGNSLATTSYDEKVGIISGINYDDISMICHNNLTSRVTSFRAIWGWDDSYIFIGNKKKGVDVISSSQRKIVKTLKSPNMSATPCRFDAHPHQVGVLAAVTVGGQVYVWKPYFGIWNMVCHRIILIVHVFTSHVALAKWG</sequence>
<feature type="transmembrane region" description="Helical" evidence="11">
    <location>
        <begin position="112"/>
        <end position="132"/>
    </location>
</feature>
<evidence type="ECO:0000313" key="13">
    <source>
        <dbReference type="Proteomes" id="UP000187203"/>
    </source>
</evidence>
<dbReference type="GO" id="GO:0140042">
    <property type="term" value="P:lipid droplet formation"/>
    <property type="evidence" value="ECO:0007669"/>
    <property type="project" value="UniProtKB-ARBA"/>
</dbReference>
<keyword evidence="4" id="KW-0677">Repeat</keyword>
<evidence type="ECO:0000313" key="12">
    <source>
        <dbReference type="EMBL" id="OMO92507.1"/>
    </source>
</evidence>
<dbReference type="InterPro" id="IPR015943">
    <property type="entry name" value="WD40/YVTN_repeat-like_dom_sf"/>
</dbReference>
<proteinExistence type="predicted"/>
<keyword evidence="7" id="KW-0443">Lipid metabolism</keyword>
<feature type="transmembrane region" description="Helical" evidence="11">
    <location>
        <begin position="138"/>
        <end position="160"/>
    </location>
</feature>
<feature type="transmembrane region" description="Helical" evidence="11">
    <location>
        <begin position="194"/>
        <end position="227"/>
    </location>
</feature>
<keyword evidence="3 11" id="KW-0812">Transmembrane</keyword>
<dbReference type="GO" id="GO:0006629">
    <property type="term" value="P:lipid metabolic process"/>
    <property type="evidence" value="ECO:0007669"/>
    <property type="project" value="UniProtKB-KW"/>
</dbReference>
<dbReference type="EMBL" id="AWUE01016354">
    <property type="protein sequence ID" value="OMO92507.1"/>
    <property type="molecule type" value="Genomic_DNA"/>
</dbReference>
<name>A0A1R3JCM6_9ROSI</name>
<keyword evidence="6 11" id="KW-1133">Transmembrane helix</keyword>
<keyword evidence="13" id="KW-1185">Reference proteome</keyword>
<evidence type="ECO:0000256" key="6">
    <source>
        <dbReference type="ARBA" id="ARBA00022989"/>
    </source>
</evidence>
<dbReference type="PROSITE" id="PS50082">
    <property type="entry name" value="WD_REPEATS_2"/>
    <property type="match status" value="1"/>
</dbReference>
<evidence type="ECO:0000256" key="8">
    <source>
        <dbReference type="ARBA" id="ARBA00023136"/>
    </source>
</evidence>
<keyword evidence="5" id="KW-0256">Endoplasmic reticulum</keyword>
<gene>
    <name evidence="12" type="ORF">COLO4_17524</name>
</gene>
<evidence type="ECO:0000256" key="9">
    <source>
        <dbReference type="PROSITE-ProRule" id="PRU00221"/>
    </source>
</evidence>
<dbReference type="PANTHER" id="PTHR21212:SF6">
    <property type="entry name" value="SEIPIN-2-LIKE"/>
    <property type="match status" value="1"/>
</dbReference>
<evidence type="ECO:0000256" key="1">
    <source>
        <dbReference type="ARBA" id="ARBA00004477"/>
    </source>
</evidence>
<evidence type="ECO:0000256" key="11">
    <source>
        <dbReference type="SAM" id="Phobius"/>
    </source>
</evidence>
<evidence type="ECO:0000256" key="2">
    <source>
        <dbReference type="ARBA" id="ARBA00022574"/>
    </source>
</evidence>
<dbReference type="SUPFAM" id="SSF50978">
    <property type="entry name" value="WD40 repeat-like"/>
    <property type="match status" value="1"/>
</dbReference>
<dbReference type="STRING" id="93759.A0A1R3JCM6"/>
<feature type="region of interest" description="Disordered" evidence="10">
    <location>
        <begin position="56"/>
        <end position="85"/>
    </location>
</feature>
<dbReference type="Pfam" id="PF06775">
    <property type="entry name" value="Seipin"/>
    <property type="match status" value="1"/>
</dbReference>
<evidence type="ECO:0000256" key="5">
    <source>
        <dbReference type="ARBA" id="ARBA00022824"/>
    </source>
</evidence>
<dbReference type="CDD" id="cd23995">
    <property type="entry name" value="Seipin_BSCL2_like"/>
    <property type="match status" value="1"/>
</dbReference>
<dbReference type="SMART" id="SM00320">
    <property type="entry name" value="WD40"/>
    <property type="match status" value="4"/>
</dbReference>
<dbReference type="InterPro" id="IPR019775">
    <property type="entry name" value="WD40_repeat_CS"/>
</dbReference>
<evidence type="ECO:0000256" key="7">
    <source>
        <dbReference type="ARBA" id="ARBA00023098"/>
    </source>
</evidence>
<dbReference type="InterPro" id="IPR001680">
    <property type="entry name" value="WD40_rpt"/>
</dbReference>
<dbReference type="OrthoDB" id="3990054at2759"/>
<reference evidence="13" key="1">
    <citation type="submission" date="2013-09" db="EMBL/GenBank/DDBJ databases">
        <title>Corchorus olitorius genome sequencing.</title>
        <authorList>
            <person name="Alam M."/>
            <person name="Haque M.S."/>
            <person name="Islam M.S."/>
            <person name="Emdad E.M."/>
            <person name="Islam M.M."/>
            <person name="Ahmed B."/>
            <person name="Halim A."/>
            <person name="Hossen Q.M.M."/>
            <person name="Hossain M.Z."/>
            <person name="Ahmed R."/>
            <person name="Khan M.M."/>
            <person name="Islam R."/>
            <person name="Rashid M.M."/>
            <person name="Khan S.A."/>
            <person name="Rahman M.S."/>
            <person name="Alam M."/>
            <person name="Yahiya A.S."/>
            <person name="Khan M.S."/>
            <person name="Azam M.S."/>
            <person name="Haque T."/>
            <person name="Lashkar M.Z.H."/>
            <person name="Akhand A.I."/>
            <person name="Morshed G."/>
            <person name="Roy S."/>
            <person name="Uddin K.S."/>
            <person name="Rabeya T."/>
            <person name="Hossain A.S."/>
            <person name="Chowdhury A."/>
            <person name="Snigdha A.R."/>
            <person name="Mortoza M.S."/>
            <person name="Matin S.A."/>
            <person name="Hoque S.M.E."/>
            <person name="Islam M.K."/>
            <person name="Roy D.K."/>
            <person name="Haider R."/>
            <person name="Moosa M.M."/>
            <person name="Elias S.M."/>
            <person name="Hasan A.M."/>
            <person name="Jahan S."/>
            <person name="Shafiuddin M."/>
            <person name="Mahmood N."/>
            <person name="Shommy N.S."/>
        </authorList>
    </citation>
    <scope>NUCLEOTIDE SEQUENCE [LARGE SCALE GENOMIC DNA]</scope>
    <source>
        <strain evidence="13">cv. O-4</strain>
    </source>
</reference>
<dbReference type="PANTHER" id="PTHR21212">
    <property type="entry name" value="BERNARDINELLI-SEIP CONGENITAL LIPODYSTROPHY 2 HOMOLOG BSCL2 PROTEIN"/>
    <property type="match status" value="1"/>
</dbReference>
<dbReference type="InterPro" id="IPR009617">
    <property type="entry name" value="Seipin"/>
</dbReference>
<protein>
    <submittedName>
        <fullName evidence="12">Uncharacterized protein</fullName>
    </submittedName>
</protein>
<keyword evidence="2 9" id="KW-0853">WD repeat</keyword>
<organism evidence="12 13">
    <name type="scientific">Corchorus olitorius</name>
    <dbReference type="NCBI Taxonomy" id="93759"/>
    <lineage>
        <taxon>Eukaryota</taxon>
        <taxon>Viridiplantae</taxon>
        <taxon>Streptophyta</taxon>
        <taxon>Embryophyta</taxon>
        <taxon>Tracheophyta</taxon>
        <taxon>Spermatophyta</taxon>
        <taxon>Magnoliopsida</taxon>
        <taxon>eudicotyledons</taxon>
        <taxon>Gunneridae</taxon>
        <taxon>Pentapetalae</taxon>
        <taxon>rosids</taxon>
        <taxon>malvids</taxon>
        <taxon>Malvales</taxon>
        <taxon>Malvaceae</taxon>
        <taxon>Grewioideae</taxon>
        <taxon>Apeibeae</taxon>
        <taxon>Corchorus</taxon>
    </lineage>
</organism>
<dbReference type="Proteomes" id="UP000187203">
    <property type="component" value="Unassembled WGS sequence"/>
</dbReference>
<dbReference type="PROSITE" id="PS50294">
    <property type="entry name" value="WD_REPEATS_REGION"/>
    <property type="match status" value="1"/>
</dbReference>
<keyword evidence="8 11" id="KW-0472">Membrane</keyword>
<comment type="caution">
    <text evidence="12">The sequence shown here is derived from an EMBL/GenBank/DDBJ whole genome shotgun (WGS) entry which is preliminary data.</text>
</comment>
<evidence type="ECO:0000256" key="10">
    <source>
        <dbReference type="SAM" id="MobiDB-lite"/>
    </source>
</evidence>
<comment type="subcellular location">
    <subcellularLocation>
        <location evidence="1">Endoplasmic reticulum membrane</location>
        <topology evidence="1">Multi-pass membrane protein</topology>
    </subcellularLocation>
</comment>
<dbReference type="Pfam" id="PF00400">
    <property type="entry name" value="WD40"/>
    <property type="match status" value="2"/>
</dbReference>
<dbReference type="AlphaFoldDB" id="A0A1R3JCM6"/>
<evidence type="ECO:0000256" key="4">
    <source>
        <dbReference type="ARBA" id="ARBA00022737"/>
    </source>
</evidence>
<feature type="repeat" description="WD" evidence="9">
    <location>
        <begin position="668"/>
        <end position="710"/>
    </location>
</feature>